<dbReference type="PANTHER" id="PTHR35170:SF1">
    <property type="entry name" value="PROTEIN DD3-3"/>
    <property type="match status" value="1"/>
</dbReference>
<dbReference type="Proteomes" id="UP000735302">
    <property type="component" value="Unassembled WGS sequence"/>
</dbReference>
<dbReference type="AlphaFoldDB" id="A0AAV4A4R7"/>
<keyword evidence="3" id="KW-1185">Reference proteome</keyword>
<feature type="compositionally biased region" description="Pro residues" evidence="1">
    <location>
        <begin position="56"/>
        <end position="65"/>
    </location>
</feature>
<dbReference type="PANTHER" id="PTHR35170">
    <property type="entry name" value="PROTEIN DD3-3"/>
    <property type="match status" value="1"/>
</dbReference>
<evidence type="ECO:0000256" key="1">
    <source>
        <dbReference type="SAM" id="MobiDB-lite"/>
    </source>
</evidence>
<comment type="caution">
    <text evidence="2">The sequence shown here is derived from an EMBL/GenBank/DDBJ whole genome shotgun (WGS) entry which is preliminary data.</text>
</comment>
<evidence type="ECO:0000313" key="3">
    <source>
        <dbReference type="Proteomes" id="UP000735302"/>
    </source>
</evidence>
<protein>
    <submittedName>
        <fullName evidence="2">Protein dd3-3-like</fullName>
    </submittedName>
</protein>
<feature type="non-terminal residue" evidence="2">
    <location>
        <position position="1"/>
    </location>
</feature>
<organism evidence="2 3">
    <name type="scientific">Plakobranchus ocellatus</name>
    <dbReference type="NCBI Taxonomy" id="259542"/>
    <lineage>
        <taxon>Eukaryota</taxon>
        <taxon>Metazoa</taxon>
        <taxon>Spiralia</taxon>
        <taxon>Lophotrochozoa</taxon>
        <taxon>Mollusca</taxon>
        <taxon>Gastropoda</taxon>
        <taxon>Heterobranchia</taxon>
        <taxon>Euthyneura</taxon>
        <taxon>Panpulmonata</taxon>
        <taxon>Sacoglossa</taxon>
        <taxon>Placobranchoidea</taxon>
        <taxon>Plakobranchidae</taxon>
        <taxon>Plakobranchus</taxon>
    </lineage>
</organism>
<dbReference type="EMBL" id="BLXT01003551">
    <property type="protein sequence ID" value="GFO01892.1"/>
    <property type="molecule type" value="Genomic_DNA"/>
</dbReference>
<evidence type="ECO:0000313" key="2">
    <source>
        <dbReference type="EMBL" id="GFO01892.1"/>
    </source>
</evidence>
<accession>A0AAV4A4R7</accession>
<gene>
    <name evidence="2" type="ORF">PoB_002839700</name>
</gene>
<reference evidence="2 3" key="1">
    <citation type="journal article" date="2021" name="Elife">
        <title>Chloroplast acquisition without the gene transfer in kleptoplastic sea slugs, Plakobranchus ocellatus.</title>
        <authorList>
            <person name="Maeda T."/>
            <person name="Takahashi S."/>
            <person name="Yoshida T."/>
            <person name="Shimamura S."/>
            <person name="Takaki Y."/>
            <person name="Nagai Y."/>
            <person name="Toyoda A."/>
            <person name="Suzuki Y."/>
            <person name="Arimoto A."/>
            <person name="Ishii H."/>
            <person name="Satoh N."/>
            <person name="Nishiyama T."/>
            <person name="Hasebe M."/>
            <person name="Maruyama T."/>
            <person name="Minagawa J."/>
            <person name="Obokata J."/>
            <person name="Shigenobu S."/>
        </authorList>
    </citation>
    <scope>NUCLEOTIDE SEQUENCE [LARGE SCALE GENOMIC DNA]</scope>
</reference>
<dbReference type="InterPro" id="IPR053320">
    <property type="entry name" value="Protein_DD3-3_O-glyco"/>
</dbReference>
<feature type="region of interest" description="Disordered" evidence="1">
    <location>
        <begin position="48"/>
        <end position="74"/>
    </location>
</feature>
<sequence>TNQHSCHNQNNHCELVLQYMCHDNVRDGTTTQSCGGASMASESILRSAGTLLSRVPAPPPSPWPGGGPKSLRAP</sequence>
<proteinExistence type="predicted"/>
<name>A0AAV4A4R7_9GAST</name>